<dbReference type="eggNOG" id="COG1277">
    <property type="taxonomic scope" value="Bacteria"/>
</dbReference>
<dbReference type="RefSeq" id="WP_007059503.1">
    <property type="nucleotide sequence ID" value="NZ_ACVI01000006.1"/>
</dbReference>
<keyword evidence="1" id="KW-0812">Transmembrane</keyword>
<dbReference type="EMBL" id="ACVI01000006">
    <property type="protein sequence ID" value="EET88979.1"/>
    <property type="molecule type" value="Genomic_DNA"/>
</dbReference>
<dbReference type="OrthoDB" id="1898336at2"/>
<keyword evidence="1" id="KW-0472">Membrane</keyword>
<comment type="caution">
    <text evidence="2">The sequence shown here is derived from an EMBL/GenBank/DDBJ whole genome shotgun (WGS) entry which is preliminary data.</text>
</comment>
<accession>C6PPA1</accession>
<dbReference type="PANTHER" id="PTHR37305">
    <property type="entry name" value="INTEGRAL MEMBRANE PROTEIN-RELATED"/>
    <property type="match status" value="1"/>
</dbReference>
<evidence type="ECO:0000256" key="1">
    <source>
        <dbReference type="SAM" id="Phobius"/>
    </source>
</evidence>
<feature type="transmembrane region" description="Helical" evidence="1">
    <location>
        <begin position="176"/>
        <end position="196"/>
    </location>
</feature>
<gene>
    <name evidence="2" type="ORF">CcarbDRAFT_0618</name>
</gene>
<dbReference type="PATRIC" id="fig|536227.13.peg.711"/>
<feature type="transmembrane region" description="Helical" evidence="1">
    <location>
        <begin position="108"/>
        <end position="129"/>
    </location>
</feature>
<sequence>MMNVIFSEFYKIFRSRIFHAVSVILLAMNVIAFVSIFIERSTSLSTGIKHQILETAISSYQKSYSADFIFYMILIFVACIITAEYSGGNIRQMTCHGIARWKLVLGQYIAISSVITIILLGFGILNLLSTIMLFQLGQVNLAAFIRMNIGMVCMFWGTAGIGTFLSYLLKNEGITIIISILLVASSSFIVGLFTLITKNDTFKRYSLTNMRSTIVNLNSKPEDVVNYSIAFLLIGIVTIFGSGLLFSKRDVD</sequence>
<evidence type="ECO:0000313" key="3">
    <source>
        <dbReference type="Proteomes" id="UP000004198"/>
    </source>
</evidence>
<feature type="transmembrane region" description="Helical" evidence="1">
    <location>
        <begin position="149"/>
        <end position="169"/>
    </location>
</feature>
<feature type="transmembrane region" description="Helical" evidence="1">
    <location>
        <begin position="68"/>
        <end position="87"/>
    </location>
</feature>
<dbReference type="GO" id="GO:0140359">
    <property type="term" value="F:ABC-type transporter activity"/>
    <property type="evidence" value="ECO:0007669"/>
    <property type="project" value="InterPro"/>
</dbReference>
<name>C6PPA1_9CLOT</name>
<keyword evidence="3" id="KW-1185">Reference proteome</keyword>
<organism evidence="2 3">
    <name type="scientific">Clostridium carboxidivorans P7</name>
    <dbReference type="NCBI Taxonomy" id="536227"/>
    <lineage>
        <taxon>Bacteria</taxon>
        <taxon>Bacillati</taxon>
        <taxon>Bacillota</taxon>
        <taxon>Clostridia</taxon>
        <taxon>Eubacteriales</taxon>
        <taxon>Clostridiaceae</taxon>
        <taxon>Clostridium</taxon>
    </lineage>
</organism>
<feature type="transmembrane region" description="Helical" evidence="1">
    <location>
        <begin position="20"/>
        <end position="38"/>
    </location>
</feature>
<protein>
    <submittedName>
        <fullName evidence="2">Uncharacterized protein</fullName>
    </submittedName>
</protein>
<dbReference type="KEGG" id="cck:Ccar_03370"/>
<reference evidence="2 3" key="1">
    <citation type="submission" date="2009-06" db="EMBL/GenBank/DDBJ databases">
        <title>The draft genome of Clostridium carboxidivorans P7.</title>
        <authorList>
            <consortium name="US DOE Joint Genome Institute (JGI-PGF)"/>
            <person name="Lucas S."/>
            <person name="Copeland A."/>
            <person name="Lapidus A."/>
            <person name="Glavina del Rio T."/>
            <person name="Tice H."/>
            <person name="Bruce D."/>
            <person name="Goodwin L."/>
            <person name="Pitluck S."/>
            <person name="Larimer F."/>
            <person name="Land M.L."/>
            <person name="Hauser L."/>
            <person name="Hemme C.L."/>
        </authorList>
    </citation>
    <scope>NUCLEOTIDE SEQUENCE [LARGE SCALE GENOMIC DNA]</scope>
    <source>
        <strain evidence="2 3">P7</strain>
    </source>
</reference>
<dbReference type="AlphaFoldDB" id="C6PPA1"/>
<dbReference type="PANTHER" id="PTHR37305:SF1">
    <property type="entry name" value="MEMBRANE PROTEIN"/>
    <property type="match status" value="1"/>
</dbReference>
<keyword evidence="1" id="KW-1133">Transmembrane helix</keyword>
<evidence type="ECO:0000313" key="2">
    <source>
        <dbReference type="EMBL" id="EET88979.1"/>
    </source>
</evidence>
<dbReference type="STRING" id="536227.Ccar_03370"/>
<feature type="transmembrane region" description="Helical" evidence="1">
    <location>
        <begin position="224"/>
        <end position="246"/>
    </location>
</feature>
<proteinExistence type="predicted"/>
<dbReference type="Proteomes" id="UP000004198">
    <property type="component" value="Unassembled WGS sequence"/>
</dbReference>
<dbReference type="Pfam" id="PF12679">
    <property type="entry name" value="ABC2_membrane_2"/>
    <property type="match status" value="1"/>
</dbReference>
<dbReference type="GO" id="GO:0005886">
    <property type="term" value="C:plasma membrane"/>
    <property type="evidence" value="ECO:0007669"/>
    <property type="project" value="UniProtKB-SubCell"/>
</dbReference>